<dbReference type="GO" id="GO:0006310">
    <property type="term" value="P:DNA recombination"/>
    <property type="evidence" value="ECO:0007669"/>
    <property type="project" value="InterPro"/>
</dbReference>
<dbReference type="KEGG" id="tasa:A1Q1_06765"/>
<evidence type="ECO:0000256" key="2">
    <source>
        <dbReference type="ARBA" id="ARBA00022598"/>
    </source>
</evidence>
<evidence type="ECO:0000256" key="4">
    <source>
        <dbReference type="ARBA" id="ARBA00022763"/>
    </source>
</evidence>
<protein>
    <recommendedName>
        <fullName evidence="11">DNA ligase</fullName>
    </recommendedName>
</protein>
<dbReference type="GO" id="GO:0006281">
    <property type="term" value="P:DNA repair"/>
    <property type="evidence" value="ECO:0007669"/>
    <property type="project" value="UniProtKB-KW"/>
</dbReference>
<proteinExistence type="predicted"/>
<evidence type="ECO:0000259" key="7">
    <source>
        <dbReference type="Pfam" id="PF01068"/>
    </source>
</evidence>
<sequence length="414" mass="45767">MALFEALSTRRATGSAADRLVAGFLMQHGVHGKELETFRQLLDRNLVAGFRSRTLESVPWPSISPAHYSPPFSTHPNATEDAPAAASSASYPWTNPNRSWDISVALGLPLKLPYEVEGKLASRKYDGVRVVAIIDLVGDDVVSVRFLSRQGNEFTSLARLEEVLRNLKPQDLPRKAAYKVDALEGLEHEPLPVSDSPKYRIVLDGEVCAMVGGKEDFTASVSQIRRQATMEQPTYLVFDALTWHEFSSATGSRPLSDRLSDVRALESALSSPRFSAIKQERVRDDAHLATLVAEAADRGWEGLILRSDVGYRGKRTGDIRKLKAWAEAEFTVISRAVGRIALAGRVQKACTSLTVDHRGHPVSVGSGLSTAQRLRFVDKAEIVGKQVTVQYFEETEKSLRFPTVKRVWDGERDV</sequence>
<keyword evidence="4" id="KW-0227">DNA damage</keyword>
<dbReference type="RefSeq" id="XP_014183289.1">
    <property type="nucleotide sequence ID" value="XM_014327814.1"/>
</dbReference>
<dbReference type="VEuPathDB" id="FungiDB:A1Q1_06765"/>
<evidence type="ECO:0000313" key="9">
    <source>
        <dbReference type="EMBL" id="EJT52052.1"/>
    </source>
</evidence>
<dbReference type="InterPro" id="IPR029319">
    <property type="entry name" value="DNA_ligase_OB"/>
</dbReference>
<dbReference type="Gene3D" id="2.40.50.140">
    <property type="entry name" value="Nucleic acid-binding proteins"/>
    <property type="match status" value="1"/>
</dbReference>
<comment type="caution">
    <text evidence="9">The sequence shown here is derived from an EMBL/GenBank/DDBJ whole genome shotgun (WGS) entry which is preliminary data.</text>
</comment>
<evidence type="ECO:0008006" key="11">
    <source>
        <dbReference type="Google" id="ProtNLM"/>
    </source>
</evidence>
<dbReference type="Pfam" id="PF14743">
    <property type="entry name" value="DNA_ligase_OB_2"/>
    <property type="match status" value="1"/>
</dbReference>
<evidence type="ECO:0000256" key="3">
    <source>
        <dbReference type="ARBA" id="ARBA00022705"/>
    </source>
</evidence>
<dbReference type="Pfam" id="PF01068">
    <property type="entry name" value="DNA_ligase_A_M"/>
    <property type="match status" value="1"/>
</dbReference>
<keyword evidence="3" id="KW-0235">DNA replication</keyword>
<dbReference type="Proteomes" id="UP000002748">
    <property type="component" value="Unassembled WGS sequence"/>
</dbReference>
<dbReference type="OrthoDB" id="411785at2759"/>
<dbReference type="PANTHER" id="PTHR47810">
    <property type="entry name" value="DNA LIGASE"/>
    <property type="match status" value="1"/>
</dbReference>
<evidence type="ECO:0000259" key="8">
    <source>
        <dbReference type="Pfam" id="PF14743"/>
    </source>
</evidence>
<dbReference type="AlphaFoldDB" id="J6FA02"/>
<evidence type="ECO:0000256" key="1">
    <source>
        <dbReference type="ARBA" id="ARBA00001968"/>
    </source>
</evidence>
<feature type="domain" description="ATP-dependent DNA ligase family profile" evidence="7">
    <location>
        <begin position="121"/>
        <end position="322"/>
    </location>
</feature>
<dbReference type="SUPFAM" id="SSF50249">
    <property type="entry name" value="Nucleic acid-binding proteins"/>
    <property type="match status" value="1"/>
</dbReference>
<dbReference type="Gene3D" id="3.30.470.30">
    <property type="entry name" value="DNA ligase/mRNA capping enzyme"/>
    <property type="match status" value="1"/>
</dbReference>
<dbReference type="GO" id="GO:0006260">
    <property type="term" value="P:DNA replication"/>
    <property type="evidence" value="ECO:0007669"/>
    <property type="project" value="UniProtKB-KW"/>
</dbReference>
<dbReference type="GO" id="GO:0003910">
    <property type="term" value="F:DNA ligase (ATP) activity"/>
    <property type="evidence" value="ECO:0007669"/>
    <property type="project" value="InterPro"/>
</dbReference>
<dbReference type="GO" id="GO:0005524">
    <property type="term" value="F:ATP binding"/>
    <property type="evidence" value="ECO:0007669"/>
    <property type="project" value="InterPro"/>
</dbReference>
<organism evidence="9 10">
    <name type="scientific">Trichosporon asahii var. asahii (strain ATCC 90039 / CBS 2479 / JCM 2466 / KCTC 7840 / NBRC 103889/ NCYC 2677 / UAMH 7654)</name>
    <name type="common">Yeast</name>
    <dbReference type="NCBI Taxonomy" id="1186058"/>
    <lineage>
        <taxon>Eukaryota</taxon>
        <taxon>Fungi</taxon>
        <taxon>Dikarya</taxon>
        <taxon>Basidiomycota</taxon>
        <taxon>Agaricomycotina</taxon>
        <taxon>Tremellomycetes</taxon>
        <taxon>Trichosporonales</taxon>
        <taxon>Trichosporonaceae</taxon>
        <taxon>Trichosporon</taxon>
    </lineage>
</organism>
<evidence type="ECO:0000313" key="10">
    <source>
        <dbReference type="Proteomes" id="UP000002748"/>
    </source>
</evidence>
<keyword evidence="2" id="KW-0436">Ligase</keyword>
<feature type="domain" description="DNA ligase OB-like" evidence="8">
    <location>
        <begin position="344"/>
        <end position="407"/>
    </location>
</feature>
<dbReference type="InterPro" id="IPR012340">
    <property type="entry name" value="NA-bd_OB-fold"/>
</dbReference>
<comment type="cofactor">
    <cofactor evidence="1">
        <name>a divalent metal cation</name>
        <dbReference type="ChEBI" id="CHEBI:60240"/>
    </cofactor>
</comment>
<dbReference type="InterPro" id="IPR012310">
    <property type="entry name" value="DNA_ligase_ATP-dep_cent"/>
</dbReference>
<dbReference type="InterPro" id="IPR050326">
    <property type="entry name" value="NAD_dep_DNA_ligaseB"/>
</dbReference>
<reference evidence="9 10" key="1">
    <citation type="journal article" date="2012" name="Eukaryot. Cell">
        <title>Draft genome sequence of CBS 2479, the standard type strain of Trichosporon asahii.</title>
        <authorList>
            <person name="Yang R.Y."/>
            <person name="Li H.T."/>
            <person name="Zhu H."/>
            <person name="Zhou G.P."/>
            <person name="Wang M."/>
            <person name="Wang L."/>
        </authorList>
    </citation>
    <scope>NUCLEOTIDE SEQUENCE [LARGE SCALE GENOMIC DNA]</scope>
    <source>
        <strain evidence="10">ATCC 90039 / CBS 2479 / JCM 2466 / KCTC 7840 / NCYC 2677 / UAMH 7654</strain>
    </source>
</reference>
<dbReference type="HOGENOM" id="CLU_028037_0_0_1"/>
<accession>J6FA02</accession>
<keyword evidence="5" id="KW-0234">DNA repair</keyword>
<evidence type="ECO:0000256" key="6">
    <source>
        <dbReference type="SAM" id="MobiDB-lite"/>
    </source>
</evidence>
<gene>
    <name evidence="9" type="ORF">A1Q1_06765</name>
</gene>
<feature type="region of interest" description="Disordered" evidence="6">
    <location>
        <begin position="71"/>
        <end position="90"/>
    </location>
</feature>
<evidence type="ECO:0000256" key="5">
    <source>
        <dbReference type="ARBA" id="ARBA00023204"/>
    </source>
</evidence>
<dbReference type="SUPFAM" id="SSF56091">
    <property type="entry name" value="DNA ligase/mRNA capping enzyme, catalytic domain"/>
    <property type="match status" value="1"/>
</dbReference>
<name>J6FA02_TRIAS</name>
<dbReference type="PANTHER" id="PTHR47810:SF1">
    <property type="entry name" value="DNA LIGASE B"/>
    <property type="match status" value="1"/>
</dbReference>
<dbReference type="EMBL" id="ALBS01000037">
    <property type="protein sequence ID" value="EJT52052.1"/>
    <property type="molecule type" value="Genomic_DNA"/>
</dbReference>
<dbReference type="GeneID" id="25990277"/>